<organism evidence="1 2">
    <name type="scientific">Pseudomonas putida</name>
    <name type="common">Arthrobacter siderocapsulatus</name>
    <dbReference type="NCBI Taxonomy" id="303"/>
    <lineage>
        <taxon>Bacteria</taxon>
        <taxon>Pseudomonadati</taxon>
        <taxon>Pseudomonadota</taxon>
        <taxon>Gammaproteobacteria</taxon>
        <taxon>Pseudomonadales</taxon>
        <taxon>Pseudomonadaceae</taxon>
        <taxon>Pseudomonas</taxon>
    </lineage>
</organism>
<evidence type="ECO:0008006" key="3">
    <source>
        <dbReference type="Google" id="ProtNLM"/>
    </source>
</evidence>
<name>A0A0P7DGF2_PSEPU</name>
<reference evidence="1 2" key="1">
    <citation type="submission" date="2015-10" db="EMBL/GenBank/DDBJ databases">
        <title>Pseudomonas putida clinical strains.</title>
        <authorList>
            <person name="Molina L."/>
            <person name="Udaondo Z."/>
        </authorList>
    </citation>
    <scope>NUCLEOTIDE SEQUENCE [LARGE SCALE GENOMIC DNA]</scope>
    <source>
        <strain evidence="1 2">HB13667</strain>
    </source>
</reference>
<accession>A0A0P7DGF2</accession>
<dbReference type="EMBL" id="LKKS01000043">
    <property type="protein sequence ID" value="KPM67233.1"/>
    <property type="molecule type" value="Genomic_DNA"/>
</dbReference>
<sequence length="128" mass="13659">MGLRRELQAELAQAFDTDLADAVAVVDGSRSVPGAYDPEKGGSTLATTLHYAGRGVFGQYKAREIDGTRILASDVRLKALQNELLVKDGDAVTEVPAAPAIGDRISGYRVMDVGQDAAKATWTIQLRK</sequence>
<protein>
    <recommendedName>
        <fullName evidence="3">Glutamate 5-kinase</fullName>
    </recommendedName>
</protein>
<gene>
    <name evidence="1" type="ORF">HB13667_07555</name>
</gene>
<dbReference type="Proteomes" id="UP000050437">
    <property type="component" value="Unassembled WGS sequence"/>
</dbReference>
<dbReference type="RefSeq" id="WP_054572381.1">
    <property type="nucleotide sequence ID" value="NZ_LKKS01000043.1"/>
</dbReference>
<evidence type="ECO:0000313" key="2">
    <source>
        <dbReference type="Proteomes" id="UP000050437"/>
    </source>
</evidence>
<evidence type="ECO:0000313" key="1">
    <source>
        <dbReference type="EMBL" id="KPM67233.1"/>
    </source>
</evidence>
<comment type="caution">
    <text evidence="1">The sequence shown here is derived from an EMBL/GenBank/DDBJ whole genome shotgun (WGS) entry which is preliminary data.</text>
</comment>
<proteinExistence type="predicted"/>
<dbReference type="AlphaFoldDB" id="A0A0P7DGF2"/>